<evidence type="ECO:0000256" key="4">
    <source>
        <dbReference type="ARBA" id="ARBA00022691"/>
    </source>
</evidence>
<dbReference type="GO" id="GO:0031507">
    <property type="term" value="P:heterochromatin formation"/>
    <property type="evidence" value="ECO:0007669"/>
    <property type="project" value="TreeGrafter"/>
</dbReference>
<dbReference type="PROSITE" id="PS51633">
    <property type="entry name" value="CXC"/>
    <property type="match status" value="1"/>
</dbReference>
<dbReference type="VEuPathDB" id="MicrosporidiaDB:HERIO_1783"/>
<dbReference type="PROSITE" id="PS50280">
    <property type="entry name" value="SET"/>
    <property type="match status" value="1"/>
</dbReference>
<dbReference type="PANTHER" id="PTHR45747">
    <property type="entry name" value="HISTONE-LYSINE N-METHYLTRANSFERASE E(Z)"/>
    <property type="match status" value="1"/>
</dbReference>
<dbReference type="GO" id="GO:0035098">
    <property type="term" value="C:ESC/E(Z) complex"/>
    <property type="evidence" value="ECO:0007669"/>
    <property type="project" value="TreeGrafter"/>
</dbReference>
<gene>
    <name evidence="11" type="primary">EZH2A</name>
    <name evidence="11" type="ORF">A0H76_63</name>
</gene>
<dbReference type="InterPro" id="IPR046341">
    <property type="entry name" value="SET_dom_sf"/>
</dbReference>
<dbReference type="Gene3D" id="2.170.270.10">
    <property type="entry name" value="SET domain"/>
    <property type="match status" value="1"/>
</dbReference>
<feature type="domain" description="CXC" evidence="10">
    <location>
        <begin position="227"/>
        <end position="330"/>
    </location>
</feature>
<dbReference type="PANTHER" id="PTHR45747:SF4">
    <property type="entry name" value="HISTONE-LYSINE N-METHYLTRANSFERASE E(Z)"/>
    <property type="match status" value="1"/>
</dbReference>
<proteinExistence type="predicted"/>
<comment type="subcellular location">
    <subcellularLocation>
        <location evidence="1">Nucleus</location>
    </subcellularLocation>
</comment>
<dbReference type="SMART" id="SM00317">
    <property type="entry name" value="SET"/>
    <property type="match status" value="1"/>
</dbReference>
<dbReference type="GO" id="GO:0003682">
    <property type="term" value="F:chromatin binding"/>
    <property type="evidence" value="ECO:0007669"/>
    <property type="project" value="TreeGrafter"/>
</dbReference>
<evidence type="ECO:0000259" key="10">
    <source>
        <dbReference type="PROSITE" id="PS51633"/>
    </source>
</evidence>
<evidence type="ECO:0000256" key="5">
    <source>
        <dbReference type="ARBA" id="ARBA00023015"/>
    </source>
</evidence>
<dbReference type="InterPro" id="IPR001214">
    <property type="entry name" value="SET_dom"/>
</dbReference>
<dbReference type="InterPro" id="IPR006560">
    <property type="entry name" value="AWS_dom"/>
</dbReference>
<evidence type="ECO:0000256" key="1">
    <source>
        <dbReference type="ARBA" id="ARBA00004123"/>
    </source>
</evidence>
<reference evidence="11 12" key="1">
    <citation type="journal article" date="2017" name="Environ. Microbiol.">
        <title>Decay of the glycolytic pathway and adaptation to intranuclear parasitism within Enterocytozoonidae microsporidia.</title>
        <authorList>
            <person name="Wiredu Boakye D."/>
            <person name="Jaroenlak P."/>
            <person name="Prachumwat A."/>
            <person name="Williams T.A."/>
            <person name="Bateman K.S."/>
            <person name="Itsathitphaisarn O."/>
            <person name="Sritunyalucksana K."/>
            <person name="Paszkiewicz K.H."/>
            <person name="Moore K.A."/>
            <person name="Stentiford G.D."/>
            <person name="Williams B.A."/>
        </authorList>
    </citation>
    <scope>NUCLEOTIDE SEQUENCE [LARGE SCALE GENOMIC DNA]</scope>
    <source>
        <strain evidence="12">canceri</strain>
    </source>
</reference>
<dbReference type="Proteomes" id="UP000192501">
    <property type="component" value="Unassembled WGS sequence"/>
</dbReference>
<dbReference type="Pfam" id="PF00856">
    <property type="entry name" value="SET"/>
    <property type="match status" value="1"/>
</dbReference>
<keyword evidence="2" id="KW-0489">Methyltransferase</keyword>
<evidence type="ECO:0000256" key="7">
    <source>
        <dbReference type="ARBA" id="ARBA00023242"/>
    </source>
</evidence>
<name>A0A1X0QJA2_9MICR</name>
<evidence type="ECO:0000256" key="2">
    <source>
        <dbReference type="ARBA" id="ARBA00022603"/>
    </source>
</evidence>
<evidence type="ECO:0000256" key="6">
    <source>
        <dbReference type="ARBA" id="ARBA00023163"/>
    </source>
</evidence>
<dbReference type="AlphaFoldDB" id="A0A1X0QJA2"/>
<keyword evidence="4" id="KW-0949">S-adenosyl-L-methionine</keyword>
<keyword evidence="7" id="KW-0539">Nucleus</keyword>
<dbReference type="VEuPathDB" id="MicrosporidiaDB:A0H76_63"/>
<dbReference type="EMBL" id="LTAI01000103">
    <property type="protein sequence ID" value="ORD99847.1"/>
    <property type="molecule type" value="Genomic_DNA"/>
</dbReference>
<comment type="caution">
    <text evidence="11">The sequence shown here is derived from an EMBL/GenBank/DDBJ whole genome shotgun (WGS) entry which is preliminary data.</text>
</comment>
<dbReference type="InterPro" id="IPR045318">
    <property type="entry name" value="EZH1/2-like"/>
</dbReference>
<protein>
    <submittedName>
        <fullName evidence="11">EZH2A</fullName>
    </submittedName>
</protein>
<organism evidence="11 12">
    <name type="scientific">Hepatospora eriocheir</name>
    <dbReference type="NCBI Taxonomy" id="1081669"/>
    <lineage>
        <taxon>Eukaryota</taxon>
        <taxon>Fungi</taxon>
        <taxon>Fungi incertae sedis</taxon>
        <taxon>Microsporidia</taxon>
        <taxon>Hepatosporidae</taxon>
        <taxon>Hepatospora</taxon>
    </lineage>
</organism>
<keyword evidence="5" id="KW-0805">Transcription regulation</keyword>
<dbReference type="GO" id="GO:0032259">
    <property type="term" value="P:methylation"/>
    <property type="evidence" value="ECO:0007669"/>
    <property type="project" value="UniProtKB-KW"/>
</dbReference>
<feature type="domain" description="AWS" evidence="9">
    <location>
        <begin position="281"/>
        <end position="328"/>
    </location>
</feature>
<accession>A0A1X0QJA2</accession>
<sequence length="466" mass="54093">MIKDIYLECKEYHKKLTETILKENSKLIKNEHYEEVKIDINVEKSVIPFIESDPQTNFITISNVNLFTQDDPILRYIPTIKNKTPKSISWYEGTIIGEKPFTCKEMIEKLFVDFCIQNDLEKEAMSFLNKQYKKPVKIKMTQLFCNVCLLFNCGIHVNLADIKVSGRKIKPVAKYDEPLKCVCRNNFNNKNLLNENIDFKLLEYLKKSNLNSCVLKSIFKGFKHSQKTLIPIKSVKPSLLPIVVKEFYNPCSHDNRCCNSNCSCVSKEVSCELSCSCVKCSRIRFCNCKIKCEKDCVCIKNNRECIVGLCGCCFDSKRCNNFQFDRKGNTKKLSVFKSPYHCFGLFSDEIIIKQNEFVIEYTGEIITDKEAERRGNFYEINNCSYLFNLVNEGTETLYSIDAFVLGNKSRYINNSSKKPNLKAEIRIVNGMIRIGFLALRDIYKGEELLFDYNFTEEQQRKHGIIE</sequence>
<dbReference type="SUPFAM" id="SSF82199">
    <property type="entry name" value="SET domain"/>
    <property type="match status" value="1"/>
</dbReference>
<evidence type="ECO:0000259" key="8">
    <source>
        <dbReference type="PROSITE" id="PS50280"/>
    </source>
</evidence>
<keyword evidence="6" id="KW-0804">Transcription</keyword>
<evidence type="ECO:0000259" key="9">
    <source>
        <dbReference type="PROSITE" id="PS51215"/>
    </source>
</evidence>
<dbReference type="PROSITE" id="PS51215">
    <property type="entry name" value="AWS"/>
    <property type="match status" value="1"/>
</dbReference>
<evidence type="ECO:0000313" key="11">
    <source>
        <dbReference type="EMBL" id="ORD99847.1"/>
    </source>
</evidence>
<keyword evidence="3" id="KW-0808">Transferase</keyword>
<dbReference type="GO" id="GO:0046976">
    <property type="term" value="F:histone H3K27 methyltransferase activity"/>
    <property type="evidence" value="ECO:0007669"/>
    <property type="project" value="TreeGrafter"/>
</dbReference>
<feature type="domain" description="SET" evidence="8">
    <location>
        <begin position="331"/>
        <end position="453"/>
    </location>
</feature>
<dbReference type="InterPro" id="IPR026489">
    <property type="entry name" value="CXC_dom"/>
</dbReference>
<evidence type="ECO:0000256" key="3">
    <source>
        <dbReference type="ARBA" id="ARBA00022679"/>
    </source>
</evidence>
<evidence type="ECO:0000313" key="12">
    <source>
        <dbReference type="Proteomes" id="UP000192501"/>
    </source>
</evidence>